<keyword evidence="7" id="KW-1185">Reference proteome</keyword>
<dbReference type="RefSeq" id="WP_282212596.1">
    <property type="nucleotide sequence ID" value="NZ_CP118247.1"/>
</dbReference>
<evidence type="ECO:0000256" key="1">
    <source>
        <dbReference type="ARBA" id="ARBA00009986"/>
    </source>
</evidence>
<name>A0ABY7Z0B9_9HYPH</name>
<sequence>MNSAQASNPQSDDLIDRLADRELFCPAAYIDGERIGEDVRGEIIVTDPASGRFLGSVPGMDAAQSRRAVDAAQNAFAAWSGLLPQERSATLRRWFDLIMGAQEDLAQIMTAEQGKPISEARGEIAYAASFVEFYAEETKRPNIESVTSHLPDAEVEIWREPCGVAALITPWNFPAAMLTRKAAAALAAGCTCVCHPSGETPFSATALAILAERAGMPKGVFNIVTGKAREIVAPWTEDPRVRVISFTGSTEIGRLLIRQSADTVKRVIMELGGLAPFIVFADADLDQAVEEAIKAKFATSGQDCLAANRFFIERSIYDRFCEKLAAAIMALSVGPGIEDPDIGPLMNKEAVAKQAEHVADALAKGAKCLVGGKRHAAGDLFFEPTVLVDVPPDALIMHEETFGPVAAIAPFDDEADVLARANDTEYGLVAYLHTNDPRRIYRASRALQYGMVAINRTKVTGAPIPFGGMKQSGIGREGARLGMEAFTEVKYVCRDWH</sequence>
<dbReference type="Gene3D" id="3.40.605.10">
    <property type="entry name" value="Aldehyde Dehydrogenase, Chain A, domain 1"/>
    <property type="match status" value="1"/>
</dbReference>
<dbReference type="InterPro" id="IPR050740">
    <property type="entry name" value="Aldehyde_DH_Superfamily"/>
</dbReference>
<dbReference type="PANTHER" id="PTHR43353:SF5">
    <property type="entry name" value="SUCCINATE-SEMIALDEHYDE DEHYDROGENASE, MITOCHONDRIAL"/>
    <property type="match status" value="1"/>
</dbReference>
<dbReference type="InterPro" id="IPR016163">
    <property type="entry name" value="Ald_DH_C"/>
</dbReference>
<evidence type="ECO:0000256" key="2">
    <source>
        <dbReference type="ARBA" id="ARBA00023002"/>
    </source>
</evidence>
<dbReference type="InterPro" id="IPR016160">
    <property type="entry name" value="Ald_DH_CS_CYS"/>
</dbReference>
<dbReference type="PROSITE" id="PS00687">
    <property type="entry name" value="ALDEHYDE_DEHYDR_GLU"/>
    <property type="match status" value="1"/>
</dbReference>
<dbReference type="InterPro" id="IPR016162">
    <property type="entry name" value="Ald_DH_N"/>
</dbReference>
<evidence type="ECO:0000256" key="4">
    <source>
        <dbReference type="RuleBase" id="RU003345"/>
    </source>
</evidence>
<dbReference type="EMBL" id="CP118247">
    <property type="protein sequence ID" value="WDR07083.1"/>
    <property type="molecule type" value="Genomic_DNA"/>
</dbReference>
<organism evidence="6 7">
    <name type="scientific">Devosia rhodophyticola</name>
    <dbReference type="NCBI Taxonomy" id="3026423"/>
    <lineage>
        <taxon>Bacteria</taxon>
        <taxon>Pseudomonadati</taxon>
        <taxon>Pseudomonadota</taxon>
        <taxon>Alphaproteobacteria</taxon>
        <taxon>Hyphomicrobiales</taxon>
        <taxon>Devosiaceae</taxon>
        <taxon>Devosia</taxon>
    </lineage>
</organism>
<dbReference type="InterPro" id="IPR016161">
    <property type="entry name" value="Ald_DH/histidinol_DH"/>
</dbReference>
<evidence type="ECO:0000256" key="3">
    <source>
        <dbReference type="PROSITE-ProRule" id="PRU10007"/>
    </source>
</evidence>
<dbReference type="Gene3D" id="3.40.309.10">
    <property type="entry name" value="Aldehyde Dehydrogenase, Chain A, domain 2"/>
    <property type="match status" value="1"/>
</dbReference>
<protein>
    <submittedName>
        <fullName evidence="6">NAD-dependent succinate-semialdehyde dehydrogenase</fullName>
    </submittedName>
</protein>
<dbReference type="PANTHER" id="PTHR43353">
    <property type="entry name" value="SUCCINATE-SEMIALDEHYDE DEHYDROGENASE, MITOCHONDRIAL"/>
    <property type="match status" value="1"/>
</dbReference>
<evidence type="ECO:0000313" key="6">
    <source>
        <dbReference type="EMBL" id="WDR07083.1"/>
    </source>
</evidence>
<dbReference type="InterPro" id="IPR015590">
    <property type="entry name" value="Aldehyde_DH_dom"/>
</dbReference>
<proteinExistence type="inferred from homology"/>
<comment type="similarity">
    <text evidence="1 4">Belongs to the aldehyde dehydrogenase family.</text>
</comment>
<dbReference type="InterPro" id="IPR029510">
    <property type="entry name" value="Ald_DH_CS_GLU"/>
</dbReference>
<dbReference type="SUPFAM" id="SSF53720">
    <property type="entry name" value="ALDH-like"/>
    <property type="match status" value="1"/>
</dbReference>
<dbReference type="PROSITE" id="PS00070">
    <property type="entry name" value="ALDEHYDE_DEHYDR_CYS"/>
    <property type="match status" value="1"/>
</dbReference>
<reference evidence="6 7" key="1">
    <citation type="submission" date="2023-02" db="EMBL/GenBank/DDBJ databases">
        <title>Devosia chondri sp. nov., isolated from the phycosphere of marine algae.</title>
        <authorList>
            <person name="Kim J.M."/>
            <person name="Lee J.K."/>
            <person name="Choi B.J."/>
            <person name="Bayburt H."/>
            <person name="Jeon C.O."/>
        </authorList>
    </citation>
    <scope>NUCLEOTIDE SEQUENCE [LARGE SCALE GENOMIC DNA]</scope>
    <source>
        <strain evidence="6 7">G2-5</strain>
    </source>
</reference>
<dbReference type="CDD" id="cd07103">
    <property type="entry name" value="ALDH_F5_SSADH_GabD"/>
    <property type="match status" value="1"/>
</dbReference>
<feature type="domain" description="Aldehyde dehydrogenase" evidence="5">
    <location>
        <begin position="42"/>
        <end position="492"/>
    </location>
</feature>
<evidence type="ECO:0000313" key="7">
    <source>
        <dbReference type="Proteomes" id="UP001222118"/>
    </source>
</evidence>
<keyword evidence="2 4" id="KW-0560">Oxidoreductase</keyword>
<evidence type="ECO:0000259" key="5">
    <source>
        <dbReference type="Pfam" id="PF00171"/>
    </source>
</evidence>
<feature type="active site" evidence="3">
    <location>
        <position position="270"/>
    </location>
</feature>
<accession>A0ABY7Z0B9</accession>
<dbReference type="Pfam" id="PF00171">
    <property type="entry name" value="Aldedh"/>
    <property type="match status" value="1"/>
</dbReference>
<gene>
    <name evidence="6" type="ORF">PSQ90_06505</name>
</gene>
<dbReference type="Proteomes" id="UP001222118">
    <property type="component" value="Chromosome"/>
</dbReference>